<gene>
    <name evidence="4" type="ORF">PTTT1_LOCUS5566</name>
</gene>
<dbReference type="InterPro" id="IPR031730">
    <property type="entry name" value="Carbam_trans_C"/>
</dbReference>
<dbReference type="PANTHER" id="PTHR34847">
    <property type="entry name" value="NODULATION PROTEIN U"/>
    <property type="match status" value="1"/>
</dbReference>
<evidence type="ECO:0008006" key="5">
    <source>
        <dbReference type="Google" id="ProtNLM"/>
    </source>
</evidence>
<sequence>MRRLCLFDATTKSTSEKLVFVLLVFQILSPGFAWIASVSRSPNSKLSWRDSHPTTPARTSHLASTPFEADLYDNPFNENTNKPSTAVPKDTKLVLGVNKYSHDTSICAADASSGQVLFAVAKERLSRKKHDAGNVATAVEACLEALDLDLDSIEHVVVNNHHHRVLPREVNVRHMEWECGLSINGGVEDGYDDPENLLPDARHHELSHHLAHAYSTAAQAPFDKGLCVVMDGMGEPLRTMLRAQETKDETYTSDFSFGFDTFQCVPSNVIEQSQLSYFDWREAESVYVFEKKERTIDLRPVWKRFTPEHSPPSLYNHGFENMDSVGALYSRASSHIFGDWNACGKVMGLAPWALHEWTDSRGAKLAPVVHNSPILQGKLYEDDGLHIDRNLLEGQPLISRNDPDIFNDDGTRRKRYDFDDNADKETLLDVDENDEYGENREETTKVEERIPIRVALDAIALASRMQIDLETVVMDFVAHMKAQTGETNLCLAGGVALNSVLNGRLARELGFAQTFISPYPGDDGIAVGCCAFGLFGNDRLDQIASTKARSGPPRPAVWSQPLSPYLGPDASEAAIKAAIETAAPWLEVESIRNMDQRLQKMAEEVESGGVVAWYHSRSELGPRALGHRSILADPRKKGLVRFVNEKVKSRESFRPFAPSVLAEEASNWFDLGPSVLPDDQNVSPFMSMTAIVHESKRARIPAVTHVDGSSRLQTVTSTAEPLYHLFISKFFALTGIPMILNTSFNTLPSEPIVESPRDAIRSFLYSMGAIEMLVMGDYVIKRKPPNLRKLLGEVSKSGEMQVEPGCPIRAGPATFESSFALEAGVQAEEEIETVTRVRMPDRPTFSEKKAWFPLLDDLEGELLSVCDGTNTMNDIMVQYTPLPEGQDKMGNEDVEEAQTLLQNIVYRLVRLYEHTLISW</sequence>
<dbReference type="Gene3D" id="3.30.420.40">
    <property type="match status" value="1"/>
</dbReference>
<evidence type="ECO:0000259" key="2">
    <source>
        <dbReference type="Pfam" id="PF02543"/>
    </source>
</evidence>
<organism evidence="4">
    <name type="scientific">Phaeodactylum tricornutum</name>
    <name type="common">Diatom</name>
    <dbReference type="NCBI Taxonomy" id="2850"/>
    <lineage>
        <taxon>Eukaryota</taxon>
        <taxon>Sar</taxon>
        <taxon>Stramenopiles</taxon>
        <taxon>Ochrophyta</taxon>
        <taxon>Bacillariophyta</taxon>
        <taxon>Bacillariophyceae</taxon>
        <taxon>Bacillariophycidae</taxon>
        <taxon>Naviculales</taxon>
        <taxon>Phaeodactylaceae</taxon>
        <taxon>Phaeodactylum</taxon>
    </lineage>
</organism>
<evidence type="ECO:0000313" key="4">
    <source>
        <dbReference type="EMBL" id="CAG9278012.1"/>
    </source>
</evidence>
<dbReference type="Gene3D" id="3.90.870.20">
    <property type="entry name" value="Carbamoyltransferase, C-terminal domain"/>
    <property type="match status" value="1"/>
</dbReference>
<accession>A0A8J9X0U9</accession>
<dbReference type="CDD" id="cd24033">
    <property type="entry name" value="ASKHA_NBD_NodU_CmcH-like_N"/>
    <property type="match status" value="1"/>
</dbReference>
<dbReference type="PANTHER" id="PTHR34847:SF1">
    <property type="entry name" value="NODULATION PROTEIN U"/>
    <property type="match status" value="1"/>
</dbReference>
<feature type="domain" description="Carbamoyltransferase" evidence="2">
    <location>
        <begin position="207"/>
        <end position="529"/>
    </location>
</feature>
<dbReference type="Pfam" id="PF02543">
    <property type="entry name" value="Carbam_trans_N"/>
    <property type="match status" value="1"/>
</dbReference>
<comment type="similarity">
    <text evidence="1">Belongs to the NodU/CmcH family.</text>
</comment>
<dbReference type="GO" id="GO:0003824">
    <property type="term" value="F:catalytic activity"/>
    <property type="evidence" value="ECO:0007669"/>
    <property type="project" value="InterPro"/>
</dbReference>
<dbReference type="Pfam" id="PF16861">
    <property type="entry name" value="Carbam_trans_C"/>
    <property type="match status" value="1"/>
</dbReference>
<dbReference type="InterPro" id="IPR051338">
    <property type="entry name" value="NodU/CmcH_Carbamoyltrnsfr"/>
</dbReference>
<dbReference type="AlphaFoldDB" id="A0A8J9X0U9"/>
<dbReference type="InterPro" id="IPR003696">
    <property type="entry name" value="Carbtransf_dom"/>
</dbReference>
<dbReference type="Proteomes" id="UP000836788">
    <property type="component" value="Chromosome 1"/>
</dbReference>
<dbReference type="EMBL" id="OU594942">
    <property type="protein sequence ID" value="CAG9278012.1"/>
    <property type="molecule type" value="Genomic_DNA"/>
</dbReference>
<dbReference type="InterPro" id="IPR038152">
    <property type="entry name" value="Carbam_trans_C_sf"/>
</dbReference>
<evidence type="ECO:0000256" key="1">
    <source>
        <dbReference type="ARBA" id="ARBA00006129"/>
    </source>
</evidence>
<proteinExistence type="inferred from homology"/>
<name>A0A8J9X0U9_PHATR</name>
<evidence type="ECO:0000259" key="3">
    <source>
        <dbReference type="Pfam" id="PF16861"/>
    </source>
</evidence>
<protein>
    <recommendedName>
        <fullName evidence="5">Carbamoyltransferase</fullName>
    </recommendedName>
</protein>
<feature type="domain" description="Carbamoyltransferase C-terminal" evidence="3">
    <location>
        <begin position="602"/>
        <end position="782"/>
    </location>
</feature>
<reference evidence="4" key="1">
    <citation type="submission" date="2022-02" db="EMBL/GenBank/DDBJ databases">
        <authorList>
            <person name="Giguere J D."/>
        </authorList>
    </citation>
    <scope>NUCLEOTIDE SEQUENCE</scope>
    <source>
        <strain evidence="4">CCAP 1055/1</strain>
    </source>
</reference>